<dbReference type="RefSeq" id="XP_069213727.1">
    <property type="nucleotide sequence ID" value="XM_069350183.1"/>
</dbReference>
<evidence type="ECO:0000313" key="3">
    <source>
        <dbReference type="Proteomes" id="UP001565368"/>
    </source>
</evidence>
<dbReference type="Gene3D" id="2.40.160.200">
    <property type="entry name" value="LURP1-related"/>
    <property type="match status" value="1"/>
</dbReference>
<evidence type="ECO:0000256" key="1">
    <source>
        <dbReference type="ARBA" id="ARBA00005437"/>
    </source>
</evidence>
<dbReference type="InterPro" id="IPR025659">
    <property type="entry name" value="Tubby-like_C"/>
</dbReference>
<dbReference type="SUPFAM" id="SSF54518">
    <property type="entry name" value="Tubby C-terminal domain-like"/>
    <property type="match status" value="1"/>
</dbReference>
<dbReference type="InterPro" id="IPR038595">
    <property type="entry name" value="LOR_sf"/>
</dbReference>
<gene>
    <name evidence="2" type="ORF">Q8F55_001565</name>
</gene>
<protein>
    <recommendedName>
        <fullName evidence="4">Tubby C-terminal domain-containing protein</fullName>
    </recommendedName>
</protein>
<dbReference type="Proteomes" id="UP001565368">
    <property type="component" value="Unassembled WGS sequence"/>
</dbReference>
<dbReference type="GeneID" id="95982608"/>
<comment type="similarity">
    <text evidence="1">Belongs to the LOR family.</text>
</comment>
<evidence type="ECO:0000313" key="2">
    <source>
        <dbReference type="EMBL" id="KAL1413783.1"/>
    </source>
</evidence>
<dbReference type="Pfam" id="PF04525">
    <property type="entry name" value="LOR"/>
    <property type="match status" value="1"/>
</dbReference>
<dbReference type="EMBL" id="JBBXJM010000001">
    <property type="protein sequence ID" value="KAL1413783.1"/>
    <property type="molecule type" value="Genomic_DNA"/>
</dbReference>
<reference evidence="2 3" key="1">
    <citation type="submission" date="2023-08" db="EMBL/GenBank/DDBJ databases">
        <title>Annotated Genome Sequence of Vanrija albida AlHP1.</title>
        <authorList>
            <person name="Herzog R."/>
        </authorList>
    </citation>
    <scope>NUCLEOTIDE SEQUENCE [LARGE SCALE GENOMIC DNA]</scope>
    <source>
        <strain evidence="2 3">AlHP1</strain>
    </source>
</reference>
<proteinExistence type="inferred from homology"/>
<dbReference type="InterPro" id="IPR007612">
    <property type="entry name" value="LOR"/>
</dbReference>
<organism evidence="2 3">
    <name type="scientific">Vanrija albida</name>
    <dbReference type="NCBI Taxonomy" id="181172"/>
    <lineage>
        <taxon>Eukaryota</taxon>
        <taxon>Fungi</taxon>
        <taxon>Dikarya</taxon>
        <taxon>Basidiomycota</taxon>
        <taxon>Agaricomycotina</taxon>
        <taxon>Tremellomycetes</taxon>
        <taxon>Trichosporonales</taxon>
        <taxon>Trichosporonaceae</taxon>
        <taxon>Vanrija</taxon>
    </lineage>
</organism>
<keyword evidence="3" id="KW-1185">Reference proteome</keyword>
<evidence type="ECO:0008006" key="4">
    <source>
        <dbReference type="Google" id="ProtNLM"/>
    </source>
</evidence>
<comment type="caution">
    <text evidence="2">The sequence shown here is derived from an EMBL/GenBank/DDBJ whole genome shotgun (WGS) entry which is preliminary data.</text>
</comment>
<accession>A0ABR3QGD0</accession>
<name>A0ABR3QGD0_9TREE</name>
<sequence length="206" mass="22392">MQAFKARVPEDLVPLDPPVGLLADWVADKATFLQVAEETLPTGGAVYTVTDTSGDVVLKGERKALSLHKELTISGPDHEKLITLRSSLSFTGRTTGVVGLDPSGVIVLDVHVDSDTHTLGVHYTGFATHEPATLRLRGAMTNATADLVLNDTYTVARLRREVLSTLEESDQKKTYFIWVAQGVDVAFTVATCIALGRLLREQHLRN</sequence>